<organism evidence="4 5">
    <name type="scientific">Nocardia nova</name>
    <dbReference type="NCBI Taxonomy" id="37330"/>
    <lineage>
        <taxon>Bacteria</taxon>
        <taxon>Bacillati</taxon>
        <taxon>Actinomycetota</taxon>
        <taxon>Actinomycetes</taxon>
        <taxon>Mycobacteriales</taxon>
        <taxon>Nocardiaceae</taxon>
        <taxon>Nocardia</taxon>
    </lineage>
</organism>
<dbReference type="AlphaFoldDB" id="A0A2S6A051"/>
<dbReference type="Pfam" id="PF13175">
    <property type="entry name" value="AAA_15"/>
    <property type="match status" value="1"/>
</dbReference>
<dbReference type="Proteomes" id="UP000238356">
    <property type="component" value="Unassembled WGS sequence"/>
</dbReference>
<dbReference type="Pfam" id="PF20469">
    <property type="entry name" value="OLD-like_TOPRIM"/>
    <property type="match status" value="1"/>
</dbReference>
<dbReference type="PANTHER" id="PTHR43581">
    <property type="entry name" value="ATP/GTP PHOSPHATASE"/>
    <property type="match status" value="1"/>
</dbReference>
<feature type="domain" description="Endonuclease GajA/Old nuclease/RecF-like AAA" evidence="2">
    <location>
        <begin position="177"/>
        <end position="321"/>
    </location>
</feature>
<evidence type="ECO:0000256" key="1">
    <source>
        <dbReference type="SAM" id="MobiDB-lite"/>
    </source>
</evidence>
<evidence type="ECO:0000259" key="2">
    <source>
        <dbReference type="Pfam" id="PF13175"/>
    </source>
</evidence>
<dbReference type="Gene3D" id="3.40.50.300">
    <property type="entry name" value="P-loop containing nucleotide triphosphate hydrolases"/>
    <property type="match status" value="2"/>
</dbReference>
<name>A0A2S6A051_9NOCA</name>
<accession>A0A2S6A051</accession>
<proteinExistence type="predicted"/>
<dbReference type="CDD" id="cd01026">
    <property type="entry name" value="TOPRIM_OLD"/>
    <property type="match status" value="1"/>
</dbReference>
<dbReference type="EMBL" id="PSZD01000020">
    <property type="protein sequence ID" value="PPJ24335.1"/>
    <property type="molecule type" value="Genomic_DNA"/>
</dbReference>
<dbReference type="InterPro" id="IPR027417">
    <property type="entry name" value="P-loop_NTPase"/>
</dbReference>
<dbReference type="SUPFAM" id="SSF52540">
    <property type="entry name" value="P-loop containing nucleoside triphosphate hydrolases"/>
    <property type="match status" value="1"/>
</dbReference>
<evidence type="ECO:0000313" key="4">
    <source>
        <dbReference type="EMBL" id="PPJ24335.1"/>
    </source>
</evidence>
<dbReference type="InterPro" id="IPR051396">
    <property type="entry name" value="Bact_Antivir_Def_Nuclease"/>
</dbReference>
<evidence type="ECO:0000259" key="3">
    <source>
        <dbReference type="Pfam" id="PF20469"/>
    </source>
</evidence>
<evidence type="ECO:0000313" key="5">
    <source>
        <dbReference type="Proteomes" id="UP000238356"/>
    </source>
</evidence>
<dbReference type="InterPro" id="IPR041685">
    <property type="entry name" value="AAA_GajA/Old/RecF-like"/>
</dbReference>
<feature type="compositionally biased region" description="Polar residues" evidence="1">
    <location>
        <begin position="471"/>
        <end position="489"/>
    </location>
</feature>
<protein>
    <submittedName>
        <fullName evidence="4">Uncharacterized protein</fullName>
    </submittedName>
</protein>
<comment type="caution">
    <text evidence="4">The sequence shown here is derived from an EMBL/GenBank/DDBJ whole genome shotgun (WGS) entry which is preliminary data.</text>
</comment>
<feature type="domain" description="OLD protein-like TOPRIM" evidence="3">
    <location>
        <begin position="372"/>
        <end position="438"/>
    </location>
</feature>
<feature type="region of interest" description="Disordered" evidence="1">
    <location>
        <begin position="467"/>
        <end position="489"/>
    </location>
</feature>
<gene>
    <name evidence="4" type="ORF">C5F51_26540</name>
</gene>
<keyword evidence="5" id="KW-1185">Reference proteome</keyword>
<dbReference type="InterPro" id="IPR034139">
    <property type="entry name" value="TOPRIM_OLD"/>
</dbReference>
<sequence>MGIRAQGFRNLSGYVPLHAGVAIVVGENNAGKSNLVDACRILFEPEVGPAGRLWITESDFAHDGSGKRIAETFELEAVLGHLDTAEQGRMVTCLAPSLGPGKARLRLRATLSDGGKVRTEWFGGDSSHPDVEAWAREAVTFTYLHPLRDAASDLRPGRSNRLAALISALAPEGHSDRGKVEAIILAANNDLRKVDSVANARERVQDRLSKLTGSGRLHQLTDLVFAEPKFDRVIATLRALMGSLGPVEITESGLGYSNLLYMSVLLSALEEDTDAALRLLLIEEPEAHLHPQLQDLLMQFLESSGHAGSQVVVTTHSPNLASGAKVERLTVLSRTAAAGNDLVGRCLGNFELEQRNLEHLRRFLDVTKSALLFSRGVILVEGVAEQLLVPVFAERMGRSLTTAGITVVNVDGLAFRPFIDLFGPEKLPLKCAVISDADPKAADVVDDDTPEQPQTQYSDAVQDAFPAQKCDGTTNGSNSTESPGSENGHLSATAQILKSLESPQVKIFLATKTLEWDLVSDDNWEILLNALKPIKPRVAEWLRRDYASSSTKDRADVLLTKVANVKGRFAQELTLLLAKAEHTDIPPHIRAAIEWATAAETSLPPTALATTPVTAN</sequence>
<reference evidence="4 5" key="1">
    <citation type="submission" date="2018-02" db="EMBL/GenBank/DDBJ databases">
        <title>8 Nocardia nova and 1 Nocardia cyriacigeorgica strain used for evolution to TMP-SMX.</title>
        <authorList>
            <person name="Mehta H."/>
            <person name="Weng J."/>
            <person name="Shamoo Y."/>
        </authorList>
    </citation>
    <scope>NUCLEOTIDE SEQUENCE [LARGE SCALE GENOMIC DNA]</scope>
    <source>
        <strain evidence="4 5">BAA2227</strain>
    </source>
</reference>
<dbReference type="PANTHER" id="PTHR43581:SF4">
    <property type="entry name" value="ATP_GTP PHOSPHATASE"/>
    <property type="match status" value="1"/>
</dbReference>